<feature type="domain" description="Glycoside hydrolase 123-like N-terminal" evidence="1">
    <location>
        <begin position="510"/>
        <end position="632"/>
    </location>
</feature>
<dbReference type="InterPro" id="IPR017853">
    <property type="entry name" value="GH"/>
</dbReference>
<gene>
    <name evidence="2" type="ORF">LCGC14_0019020</name>
</gene>
<proteinExistence type="predicted"/>
<evidence type="ECO:0000259" key="1">
    <source>
        <dbReference type="Pfam" id="PF19543"/>
    </source>
</evidence>
<reference evidence="2" key="1">
    <citation type="journal article" date="2015" name="Nature">
        <title>Complex archaea that bridge the gap between prokaryotes and eukaryotes.</title>
        <authorList>
            <person name="Spang A."/>
            <person name="Saw J.H."/>
            <person name="Jorgensen S.L."/>
            <person name="Zaremba-Niedzwiedzka K."/>
            <person name="Martijn J."/>
            <person name="Lind A.E."/>
            <person name="van Eijk R."/>
            <person name="Schleper C."/>
            <person name="Guy L."/>
            <person name="Ettema T.J."/>
        </authorList>
    </citation>
    <scope>NUCLEOTIDE SEQUENCE</scope>
</reference>
<sequence length="669" mass="74638">MSDWAGQVARIHPWPPMRVHQGDAGIDVSVWGRTYRFGNRPLPTSIESAGREILAGPVRLVGELDGELIEWADQGAGVMLHSHNDAQTVLVGYQRCQRLVLNTAVWIDFDGAMFVDVKVLPGEGVEDESPLVVPRLHLEIPLRAEAATLFHYWPHRGQGILLDHSADNSGGIPAEGMALPFKPFVWLGWEEGGLGWFAESAKGWQPADADRAIEVERDGDTVVLRLRLLDSEPAAWKDQPLTWARRPGPLLFRMGLQATPVKPWPADLHKQRVAFHGSHHIAQSRDRHQPDKTVFDRMLEDGINTVIFHEGWQPIQNYGFSDEPDKVREAVDLCHDNGMKVLAYYGYELASLAPEWGDVADDVLVLNPDGVPAGGWRRHPHQRDYVSCTNSIWGDELVRRIIESMATFGFDGLYLDQTNVPFGCCNERHGCGWRDAAGQLHPTYPIRAARTVMRRLYDYIHPRGGWIELHQSSCCVTPTLTFAHSYYDGEHLHWEEKFRNDPLNTVGLAAFRAEFMGWNFGIPADYMASGEKQAFPLVHGLLNRPLPTKAETRHRLWEAFETFDVGSAEFLGYWRSELPVSAAPETVKASAYVRRTRGDGPAEMLMVVANLSGDQPVDAQVTVDLAALGLDGGASAHDVIADKAVPTDDGRMGFELDPLDFRVIRLAAT</sequence>
<dbReference type="Gene3D" id="3.20.20.80">
    <property type="entry name" value="Glycosidases"/>
    <property type="match status" value="1"/>
</dbReference>
<protein>
    <recommendedName>
        <fullName evidence="1">Glycoside hydrolase 123-like N-terminal domain-containing protein</fullName>
    </recommendedName>
</protein>
<name>A0A0F9W2A0_9ZZZZ</name>
<dbReference type="EMBL" id="LAZR01000003">
    <property type="protein sequence ID" value="KKO11421.1"/>
    <property type="molecule type" value="Genomic_DNA"/>
</dbReference>
<organism evidence="2">
    <name type="scientific">marine sediment metagenome</name>
    <dbReference type="NCBI Taxonomy" id="412755"/>
    <lineage>
        <taxon>unclassified sequences</taxon>
        <taxon>metagenomes</taxon>
        <taxon>ecological metagenomes</taxon>
    </lineage>
</organism>
<dbReference type="InterPro" id="IPR045711">
    <property type="entry name" value="GH123-like_N"/>
</dbReference>
<dbReference type="Pfam" id="PF19543">
    <property type="entry name" value="GH123_N"/>
    <property type="match status" value="1"/>
</dbReference>
<evidence type="ECO:0000313" key="2">
    <source>
        <dbReference type="EMBL" id="KKO11421.1"/>
    </source>
</evidence>
<comment type="caution">
    <text evidence="2">The sequence shown here is derived from an EMBL/GenBank/DDBJ whole genome shotgun (WGS) entry which is preliminary data.</text>
</comment>
<accession>A0A0F9W2A0</accession>
<dbReference type="SUPFAM" id="SSF51445">
    <property type="entry name" value="(Trans)glycosidases"/>
    <property type="match status" value="1"/>
</dbReference>
<dbReference type="AlphaFoldDB" id="A0A0F9W2A0"/>